<sequence length="66" mass="7090">MNANGQNGSGSLGSRPDAAAMGPENLPVKSSECDRFSLASRNVRISLFGFRSDLDEMTLTSHQTCR</sequence>
<evidence type="ECO:0000256" key="1">
    <source>
        <dbReference type="SAM" id="MobiDB-lite"/>
    </source>
</evidence>
<keyword evidence="3" id="KW-1185">Reference proteome</keyword>
<protein>
    <submittedName>
        <fullName evidence="2">Uncharacterized protein</fullName>
    </submittedName>
</protein>
<evidence type="ECO:0000313" key="2">
    <source>
        <dbReference type="EMBL" id="KAF7271521.1"/>
    </source>
</evidence>
<gene>
    <name evidence="2" type="ORF">GWI33_015596</name>
</gene>
<dbReference type="EMBL" id="JAACXV010013947">
    <property type="protein sequence ID" value="KAF7271521.1"/>
    <property type="molecule type" value="Genomic_DNA"/>
</dbReference>
<feature type="region of interest" description="Disordered" evidence="1">
    <location>
        <begin position="1"/>
        <end position="29"/>
    </location>
</feature>
<reference evidence="2" key="1">
    <citation type="submission" date="2020-08" db="EMBL/GenBank/DDBJ databases">
        <title>Genome sequencing and assembly of the red palm weevil Rhynchophorus ferrugineus.</title>
        <authorList>
            <person name="Dias G.B."/>
            <person name="Bergman C.M."/>
            <person name="Manee M."/>
        </authorList>
    </citation>
    <scope>NUCLEOTIDE SEQUENCE</scope>
    <source>
        <strain evidence="2">AA-2017</strain>
        <tissue evidence="2">Whole larva</tissue>
    </source>
</reference>
<name>A0A834I332_RHYFE</name>
<evidence type="ECO:0000313" key="3">
    <source>
        <dbReference type="Proteomes" id="UP000625711"/>
    </source>
</evidence>
<accession>A0A834I332</accession>
<dbReference type="Proteomes" id="UP000625711">
    <property type="component" value="Unassembled WGS sequence"/>
</dbReference>
<organism evidence="2 3">
    <name type="scientific">Rhynchophorus ferrugineus</name>
    <name type="common">Red palm weevil</name>
    <name type="synonym">Curculio ferrugineus</name>
    <dbReference type="NCBI Taxonomy" id="354439"/>
    <lineage>
        <taxon>Eukaryota</taxon>
        <taxon>Metazoa</taxon>
        <taxon>Ecdysozoa</taxon>
        <taxon>Arthropoda</taxon>
        <taxon>Hexapoda</taxon>
        <taxon>Insecta</taxon>
        <taxon>Pterygota</taxon>
        <taxon>Neoptera</taxon>
        <taxon>Endopterygota</taxon>
        <taxon>Coleoptera</taxon>
        <taxon>Polyphaga</taxon>
        <taxon>Cucujiformia</taxon>
        <taxon>Curculionidae</taxon>
        <taxon>Dryophthorinae</taxon>
        <taxon>Rhynchophorus</taxon>
    </lineage>
</organism>
<proteinExistence type="predicted"/>
<comment type="caution">
    <text evidence="2">The sequence shown here is derived from an EMBL/GenBank/DDBJ whole genome shotgun (WGS) entry which is preliminary data.</text>
</comment>
<dbReference type="AlphaFoldDB" id="A0A834I332"/>